<sequence>MTQPKGFRTANKRYMRIFVPMMALYCVAISVALTFIDLDTASTGVRMGAAVAIALPLIAILMAILRLVRETDEYTRMRQLQALSEGGVMLTGAIFILGFLERFNVIPDIPLFLFGPGFFFFYGLAHLRQSLGKTV</sequence>
<keyword evidence="1" id="KW-1133">Transmembrane helix</keyword>
<dbReference type="Proteomes" id="UP000027100">
    <property type="component" value="Unassembled WGS sequence"/>
</dbReference>
<dbReference type="OrthoDB" id="7629687at2"/>
<protein>
    <submittedName>
        <fullName evidence="2">Uncharacterized protein</fullName>
    </submittedName>
</protein>
<dbReference type="eggNOG" id="ENOG5032XVS">
    <property type="taxonomic scope" value="Bacteria"/>
</dbReference>
<comment type="caution">
    <text evidence="2">The sequence shown here is derived from an EMBL/GenBank/DDBJ whole genome shotgun (WGS) entry which is preliminary data.</text>
</comment>
<keyword evidence="3" id="KW-1185">Reference proteome</keyword>
<proteinExistence type="predicted"/>
<dbReference type="STRING" id="1280954.HPO_09203"/>
<keyword evidence="1" id="KW-0812">Transmembrane</keyword>
<dbReference type="AlphaFoldDB" id="A0A062VKS7"/>
<dbReference type="PATRIC" id="fig|1280954.3.peg.1863"/>
<feature type="transmembrane region" description="Helical" evidence="1">
    <location>
        <begin position="106"/>
        <end position="125"/>
    </location>
</feature>
<evidence type="ECO:0000256" key="1">
    <source>
        <dbReference type="SAM" id="Phobius"/>
    </source>
</evidence>
<organism evidence="2 3">
    <name type="scientific">Hyphomonas polymorpha PS728</name>
    <dbReference type="NCBI Taxonomy" id="1280954"/>
    <lineage>
        <taxon>Bacteria</taxon>
        <taxon>Pseudomonadati</taxon>
        <taxon>Pseudomonadota</taxon>
        <taxon>Alphaproteobacteria</taxon>
        <taxon>Hyphomonadales</taxon>
        <taxon>Hyphomonadaceae</taxon>
        <taxon>Hyphomonas</taxon>
    </lineage>
</organism>
<accession>A0A062VKS7</accession>
<feature type="transmembrane region" description="Helical" evidence="1">
    <location>
        <begin position="80"/>
        <end position="100"/>
    </location>
</feature>
<evidence type="ECO:0000313" key="2">
    <source>
        <dbReference type="EMBL" id="KCZ98721.1"/>
    </source>
</evidence>
<feature type="transmembrane region" description="Helical" evidence="1">
    <location>
        <begin position="17"/>
        <end position="36"/>
    </location>
</feature>
<reference evidence="2 3" key="1">
    <citation type="journal article" date="2014" name="Antonie Van Leeuwenhoek">
        <title>Hyphomonas beringensis sp. nov. and Hyphomonas chukchiensis sp. nov., isolated from surface seawater of the Bering Sea and Chukchi Sea.</title>
        <authorList>
            <person name="Li C."/>
            <person name="Lai Q."/>
            <person name="Li G."/>
            <person name="Dong C."/>
            <person name="Wang J."/>
            <person name="Liao Y."/>
            <person name="Shao Z."/>
        </authorList>
    </citation>
    <scope>NUCLEOTIDE SEQUENCE [LARGE SCALE GENOMIC DNA]</scope>
    <source>
        <strain evidence="2 3">PS728</strain>
    </source>
</reference>
<dbReference type="EMBL" id="ARYM01000009">
    <property type="protein sequence ID" value="KCZ98721.1"/>
    <property type="molecule type" value="Genomic_DNA"/>
</dbReference>
<name>A0A062VKS7_9PROT</name>
<gene>
    <name evidence="2" type="ORF">HPO_09203</name>
</gene>
<dbReference type="RefSeq" id="WP_051612479.1">
    <property type="nucleotide sequence ID" value="NZ_ARYM01000009.1"/>
</dbReference>
<feature type="transmembrane region" description="Helical" evidence="1">
    <location>
        <begin position="48"/>
        <end position="68"/>
    </location>
</feature>
<keyword evidence="1" id="KW-0472">Membrane</keyword>
<evidence type="ECO:0000313" key="3">
    <source>
        <dbReference type="Proteomes" id="UP000027100"/>
    </source>
</evidence>